<proteinExistence type="predicted"/>
<reference evidence="2 3" key="1">
    <citation type="submission" date="2020-04" db="EMBL/GenBank/DDBJ databases">
        <title>Genome sequencing of novel species.</title>
        <authorList>
            <person name="Heo J."/>
            <person name="Kim S.-J."/>
            <person name="Kim J.-S."/>
            <person name="Hong S.-B."/>
            <person name="Kwon S.-W."/>
        </authorList>
    </citation>
    <scope>NUCLEOTIDE SEQUENCE [LARGE SCALE GENOMIC DNA]</scope>
    <source>
        <strain evidence="2 3">CJU-R4</strain>
    </source>
</reference>
<feature type="transmembrane region" description="Helical" evidence="1">
    <location>
        <begin position="366"/>
        <end position="384"/>
    </location>
</feature>
<accession>A0A7L5DSQ8</accession>
<keyword evidence="1" id="KW-1133">Transmembrane helix</keyword>
<protein>
    <submittedName>
        <fullName evidence="2">Uncharacterized protein</fullName>
    </submittedName>
</protein>
<evidence type="ECO:0000313" key="3">
    <source>
        <dbReference type="Proteomes" id="UP000501128"/>
    </source>
</evidence>
<gene>
    <name evidence="2" type="ORF">HH216_22375</name>
</gene>
<keyword evidence="1" id="KW-0812">Transmembrane</keyword>
<organism evidence="2 3">
    <name type="scientific">Spirosoma rhododendri</name>
    <dbReference type="NCBI Taxonomy" id="2728024"/>
    <lineage>
        <taxon>Bacteria</taxon>
        <taxon>Pseudomonadati</taxon>
        <taxon>Bacteroidota</taxon>
        <taxon>Cytophagia</taxon>
        <taxon>Cytophagales</taxon>
        <taxon>Cytophagaceae</taxon>
        <taxon>Spirosoma</taxon>
    </lineage>
</organism>
<dbReference type="KEGG" id="srho:HH216_22375"/>
<evidence type="ECO:0000256" key="1">
    <source>
        <dbReference type="SAM" id="Phobius"/>
    </source>
</evidence>
<sequence length="510" mass="58903">MPTAYHWRRTVLLSSLLLLLFFGFKIGRFQSLYYTFNDMYIFIQSSCSWLDGRPVLYENIWGYDSRIHNNYILLLIGPLIYLGGVYGAFAVLTGLLLLSYGLLLRTLAGRGQWFLWLAFAVLLFGPVWFWFNDHPGIGWHPELLYYPLVLLLTLALFYAETAWYFWVTALLIVLVKEDGALMAGTVHLSYLCLTYLRANSTRSILGILSNRRFWLTAAGWALVFVAGMLFLSYKNQSVKPEPRLEQALTAIRTGLTDPTFIRTNLLLLGQTLALLLPSIVLLWVVMKRADFRQSGSVWLIYAVAQLALLASNWVQGSTYYGTNPLFYLVSLTWPPRFVLNYAFSVSFVVAFWLLVGADARPLPRQWVIGLAVVLFVVQVPIVKLSRPDVDYKTTLIDTFTHRFDPFKERLLPAEDVAVVERLVRLIPPRSSVFMFDFLIPFFHRHYNIWLTGKQWKNADVAIVPVDDFQGLTTHLPQVMKQPYRRIRLRMYEVYVTPAYERYVNQAIHDN</sequence>
<keyword evidence="3" id="KW-1185">Reference proteome</keyword>
<feature type="transmembrane region" description="Helical" evidence="1">
    <location>
        <begin position="265"/>
        <end position="285"/>
    </location>
</feature>
<dbReference type="Proteomes" id="UP000501128">
    <property type="component" value="Chromosome"/>
</dbReference>
<name>A0A7L5DSQ8_9BACT</name>
<keyword evidence="1" id="KW-0472">Membrane</keyword>
<evidence type="ECO:0000313" key="2">
    <source>
        <dbReference type="EMBL" id="QJD81466.1"/>
    </source>
</evidence>
<feature type="transmembrane region" description="Helical" evidence="1">
    <location>
        <begin position="335"/>
        <end position="354"/>
    </location>
</feature>
<feature type="transmembrane region" description="Helical" evidence="1">
    <location>
        <begin position="113"/>
        <end position="131"/>
    </location>
</feature>
<feature type="transmembrane region" description="Helical" evidence="1">
    <location>
        <begin position="213"/>
        <end position="233"/>
    </location>
</feature>
<feature type="transmembrane region" description="Helical" evidence="1">
    <location>
        <begin position="143"/>
        <end position="175"/>
    </location>
</feature>
<feature type="transmembrane region" description="Helical" evidence="1">
    <location>
        <begin position="297"/>
        <end position="315"/>
    </location>
</feature>
<feature type="transmembrane region" description="Helical" evidence="1">
    <location>
        <begin position="71"/>
        <end position="101"/>
    </location>
</feature>
<dbReference type="EMBL" id="CP051677">
    <property type="protein sequence ID" value="QJD81466.1"/>
    <property type="molecule type" value="Genomic_DNA"/>
</dbReference>
<dbReference type="AlphaFoldDB" id="A0A7L5DSQ8"/>